<organism evidence="8 9">
    <name type="scientific">Legionella drancourtii LLAP12</name>
    <dbReference type="NCBI Taxonomy" id="658187"/>
    <lineage>
        <taxon>Bacteria</taxon>
        <taxon>Pseudomonadati</taxon>
        <taxon>Pseudomonadota</taxon>
        <taxon>Gammaproteobacteria</taxon>
        <taxon>Legionellales</taxon>
        <taxon>Legionellaceae</taxon>
        <taxon>Legionella</taxon>
    </lineage>
</organism>
<dbReference type="AlphaFoldDB" id="G9EKS7"/>
<dbReference type="eggNOG" id="COG0711">
    <property type="taxonomic scope" value="Bacteria"/>
</dbReference>
<dbReference type="GO" id="GO:0016020">
    <property type="term" value="C:membrane"/>
    <property type="evidence" value="ECO:0007669"/>
    <property type="project" value="UniProtKB-SubCell"/>
</dbReference>
<accession>G9EKS7</accession>
<keyword evidence="3" id="KW-0375">Hydrogen ion transport</keyword>
<dbReference type="InterPro" id="IPR000711">
    <property type="entry name" value="ATPase_OSCP/dsu"/>
</dbReference>
<keyword evidence="6" id="KW-0066">ATP synthesis</keyword>
<feature type="coiled-coil region" evidence="7">
    <location>
        <begin position="2"/>
        <end position="47"/>
    </location>
</feature>
<reference evidence="8 9" key="1">
    <citation type="journal article" date="2011" name="BMC Genomics">
        <title>Insight into cross-talk between intra-amoebal pathogens.</title>
        <authorList>
            <person name="Gimenez G."/>
            <person name="Bertelli C."/>
            <person name="Moliner C."/>
            <person name="Robert C."/>
            <person name="Raoult D."/>
            <person name="Fournier P.E."/>
            <person name="Greub G."/>
        </authorList>
    </citation>
    <scope>NUCLEOTIDE SEQUENCE [LARGE SCALE GENOMIC DNA]</scope>
    <source>
        <strain evidence="8 9">LLAP12</strain>
    </source>
</reference>
<evidence type="ECO:0000256" key="2">
    <source>
        <dbReference type="ARBA" id="ARBA00022448"/>
    </source>
</evidence>
<proteinExistence type="predicted"/>
<keyword evidence="4" id="KW-0406">Ion transport</keyword>
<dbReference type="GO" id="GO:0046933">
    <property type="term" value="F:proton-transporting ATP synthase activity, rotational mechanism"/>
    <property type="evidence" value="ECO:0007669"/>
    <property type="project" value="InterPro"/>
</dbReference>
<keyword evidence="2" id="KW-0813">Transport</keyword>
<keyword evidence="9" id="KW-1185">Reference proteome</keyword>
<comment type="subcellular location">
    <subcellularLocation>
        <location evidence="1">Membrane</location>
    </subcellularLocation>
</comment>
<evidence type="ECO:0000256" key="5">
    <source>
        <dbReference type="ARBA" id="ARBA00023136"/>
    </source>
</evidence>
<evidence type="ECO:0000256" key="3">
    <source>
        <dbReference type="ARBA" id="ARBA00022781"/>
    </source>
</evidence>
<gene>
    <name evidence="8" type="ORF">LDG_5817</name>
</gene>
<name>G9EKS7_9GAMM</name>
<keyword evidence="7" id="KW-0175">Coiled coil</keyword>
<dbReference type="HOGENOM" id="CLU_070737_1_0_6"/>
<protein>
    <submittedName>
        <fullName evidence="8">Uncharacterized protein</fullName>
    </submittedName>
</protein>
<evidence type="ECO:0000313" key="8">
    <source>
        <dbReference type="EMBL" id="EHL32129.1"/>
    </source>
</evidence>
<keyword evidence="5" id="KW-0472">Membrane</keyword>
<evidence type="ECO:0000313" key="9">
    <source>
        <dbReference type="Proteomes" id="UP000002770"/>
    </source>
</evidence>
<evidence type="ECO:0000256" key="6">
    <source>
        <dbReference type="ARBA" id="ARBA00023310"/>
    </source>
</evidence>
<sequence length="208" mass="24194">MIQDKLDNAEKLNLESSELQKKYENRLAEWQQEKDKMKKKYEQTMEQWKLEEKANFEAKLKEEQKIYLSRDMNKFAEISEKNAKESFVLAGKFSAKLLMSFADAHLEKKIIEKMIEDLNSFPAEKLQLIADLAEQNQVIVQSAYPINKHQQQDLLQAINKLVHRKLSADFSENPDLFAGLSIQLGSIILQANLRDELKFFTEIKNGLA</sequence>
<dbReference type="Pfam" id="PF00213">
    <property type="entry name" value="OSCP"/>
    <property type="match status" value="1"/>
</dbReference>
<dbReference type="InParanoid" id="G9EKS7"/>
<dbReference type="EMBL" id="JH413804">
    <property type="protein sequence ID" value="EHL32129.1"/>
    <property type="molecule type" value="Genomic_DNA"/>
</dbReference>
<evidence type="ECO:0000256" key="7">
    <source>
        <dbReference type="SAM" id="Coils"/>
    </source>
</evidence>
<evidence type="ECO:0000256" key="1">
    <source>
        <dbReference type="ARBA" id="ARBA00004370"/>
    </source>
</evidence>
<dbReference type="STRING" id="658187.LDG_5817"/>
<dbReference type="Proteomes" id="UP000002770">
    <property type="component" value="Unassembled WGS sequence"/>
</dbReference>
<evidence type="ECO:0000256" key="4">
    <source>
        <dbReference type="ARBA" id="ARBA00023065"/>
    </source>
</evidence>